<evidence type="ECO:0000256" key="7">
    <source>
        <dbReference type="ARBA" id="ARBA00022679"/>
    </source>
</evidence>
<evidence type="ECO:0000256" key="8">
    <source>
        <dbReference type="ARBA" id="ARBA00022692"/>
    </source>
</evidence>
<evidence type="ECO:0000313" key="19">
    <source>
        <dbReference type="Proteomes" id="UP000316778"/>
    </source>
</evidence>
<dbReference type="InterPro" id="IPR003660">
    <property type="entry name" value="HAMP_dom"/>
</dbReference>
<keyword evidence="8 15" id="KW-0812">Transmembrane</keyword>
<dbReference type="GO" id="GO:0045121">
    <property type="term" value="C:membrane raft"/>
    <property type="evidence" value="ECO:0007669"/>
    <property type="project" value="UniProtKB-SubCell"/>
</dbReference>
<comment type="subcellular location">
    <subcellularLocation>
        <location evidence="3">Cell membrane</location>
        <topology evidence="3">Multi-pass membrane protein</topology>
    </subcellularLocation>
    <subcellularLocation>
        <location evidence="2">Membrane raft</location>
        <topology evidence="2">Multi-pass membrane protein</topology>
    </subcellularLocation>
</comment>
<feature type="domain" description="Histidine kinase" evidence="16">
    <location>
        <begin position="272"/>
        <end position="489"/>
    </location>
</feature>
<evidence type="ECO:0000256" key="1">
    <source>
        <dbReference type="ARBA" id="ARBA00000085"/>
    </source>
</evidence>
<dbReference type="SUPFAM" id="SSF55874">
    <property type="entry name" value="ATPase domain of HSP90 chaperone/DNA topoisomerase II/histidine kinase"/>
    <property type="match status" value="1"/>
</dbReference>
<evidence type="ECO:0000256" key="3">
    <source>
        <dbReference type="ARBA" id="ARBA00004651"/>
    </source>
</evidence>
<proteinExistence type="predicted"/>
<dbReference type="EC" id="2.7.13.3" evidence="4"/>
<keyword evidence="7" id="KW-0808">Transferase</keyword>
<comment type="caution">
    <text evidence="18">The sequence shown here is derived from an EMBL/GenBank/DDBJ whole genome shotgun (WGS) entry which is preliminary data.</text>
</comment>
<dbReference type="OrthoDB" id="9813151at2"/>
<dbReference type="GO" id="GO:0000155">
    <property type="term" value="F:phosphorelay sensor kinase activity"/>
    <property type="evidence" value="ECO:0007669"/>
    <property type="project" value="InterPro"/>
</dbReference>
<dbReference type="SUPFAM" id="SSF158472">
    <property type="entry name" value="HAMP domain-like"/>
    <property type="match status" value="1"/>
</dbReference>
<dbReference type="PROSITE" id="PS50885">
    <property type="entry name" value="HAMP"/>
    <property type="match status" value="1"/>
</dbReference>
<dbReference type="Pfam" id="PF00512">
    <property type="entry name" value="HisKA"/>
    <property type="match status" value="1"/>
</dbReference>
<dbReference type="PANTHER" id="PTHR45528:SF1">
    <property type="entry name" value="SENSOR HISTIDINE KINASE CPXA"/>
    <property type="match status" value="1"/>
</dbReference>
<dbReference type="GO" id="GO:0005524">
    <property type="term" value="F:ATP binding"/>
    <property type="evidence" value="ECO:0007669"/>
    <property type="project" value="UniProtKB-KW"/>
</dbReference>
<dbReference type="InterPro" id="IPR005467">
    <property type="entry name" value="His_kinase_dom"/>
</dbReference>
<dbReference type="InterPro" id="IPR050398">
    <property type="entry name" value="HssS/ArlS-like"/>
</dbReference>
<dbReference type="CDD" id="cd00075">
    <property type="entry name" value="HATPase"/>
    <property type="match status" value="1"/>
</dbReference>
<keyword evidence="10 18" id="KW-0418">Kinase</keyword>
<evidence type="ECO:0000256" key="4">
    <source>
        <dbReference type="ARBA" id="ARBA00012438"/>
    </source>
</evidence>
<sequence length="489" mass="54162">MPVKFIRGNLLFWKISAVFTGLLAVLGIAYLFIGSHVSRVYFNEVNQQLYGNVAAHLANTTQPIRNGKPDTAITHDIIHSIMVINPSVEVYLLDTTGKIIDFVVPDKSVKSNRVSLAPVKQFIQEGGRKYIAGDNPKQPAKESIFSAAPVYENGQLSGYVYAVLASEKQEAVLAALNRNFFWELGGNIFFATLLIAFAVGIIIFLLITRSIAGIAATVKRFKEGDYSARIMGKSKGDLGLLTSTFNEMADVIVDNMDKITAADRLRQELIANISHDLRTPLAIMQGYIETLVIRENTTLIERQQYLDIILSSSRRLSHLVHQLFEYSKLEANQITPQKEQFLLNELVNDVLIKYEILAKEKNITLELDSPSSLPAVFADVALVERVFQNLLDNALKYTEQNGCIRVKLTNKASGIGIAVSDNGTGIALEDQPYIFERYKQSGQPEVQASKGMGLGLAIVKKILDLHQSRINIQSIPGTGTTFQFELPVV</sequence>
<dbReference type="Proteomes" id="UP000316778">
    <property type="component" value="Unassembled WGS sequence"/>
</dbReference>
<protein>
    <recommendedName>
        <fullName evidence="4">histidine kinase</fullName>
        <ecNumber evidence="4">2.7.13.3</ecNumber>
    </recommendedName>
</protein>
<dbReference type="Gene3D" id="3.30.565.10">
    <property type="entry name" value="Histidine kinase-like ATPase, C-terminal domain"/>
    <property type="match status" value="1"/>
</dbReference>
<dbReference type="SMART" id="SM00388">
    <property type="entry name" value="HisKA"/>
    <property type="match status" value="1"/>
</dbReference>
<dbReference type="InterPro" id="IPR003594">
    <property type="entry name" value="HATPase_dom"/>
</dbReference>
<keyword evidence="13" id="KW-0902">Two-component regulatory system</keyword>
<keyword evidence="14 15" id="KW-0472">Membrane</keyword>
<dbReference type="FunFam" id="1.10.287.130:FF:000001">
    <property type="entry name" value="Two-component sensor histidine kinase"/>
    <property type="match status" value="1"/>
</dbReference>
<evidence type="ECO:0000256" key="14">
    <source>
        <dbReference type="ARBA" id="ARBA00023136"/>
    </source>
</evidence>
<evidence type="ECO:0000313" key="18">
    <source>
        <dbReference type="EMBL" id="TWI88758.1"/>
    </source>
</evidence>
<dbReference type="Pfam" id="PF00672">
    <property type="entry name" value="HAMP"/>
    <property type="match status" value="1"/>
</dbReference>
<dbReference type="Gene3D" id="6.10.340.10">
    <property type="match status" value="1"/>
</dbReference>
<dbReference type="CDD" id="cd06225">
    <property type="entry name" value="HAMP"/>
    <property type="match status" value="1"/>
</dbReference>
<keyword evidence="11" id="KW-0067">ATP-binding</keyword>
<feature type="domain" description="HAMP" evidence="17">
    <location>
        <begin position="205"/>
        <end position="257"/>
    </location>
</feature>
<accession>A0A562T661</accession>
<keyword evidence="9" id="KW-0547">Nucleotide-binding</keyword>
<dbReference type="FunFam" id="3.30.565.10:FF:000023">
    <property type="entry name" value="PAS domain-containing sensor histidine kinase"/>
    <property type="match status" value="1"/>
</dbReference>
<feature type="transmembrane region" description="Helical" evidence="15">
    <location>
        <begin position="12"/>
        <end position="33"/>
    </location>
</feature>
<evidence type="ECO:0000256" key="15">
    <source>
        <dbReference type="SAM" id="Phobius"/>
    </source>
</evidence>
<evidence type="ECO:0000256" key="13">
    <source>
        <dbReference type="ARBA" id="ARBA00023012"/>
    </source>
</evidence>
<keyword evidence="19" id="KW-1185">Reference proteome</keyword>
<keyword evidence="5" id="KW-1003">Cell membrane</keyword>
<comment type="catalytic activity">
    <reaction evidence="1">
        <text>ATP + protein L-histidine = ADP + protein N-phospho-L-histidine.</text>
        <dbReference type="EC" id="2.7.13.3"/>
    </reaction>
</comment>
<keyword evidence="12 15" id="KW-1133">Transmembrane helix</keyword>
<gene>
    <name evidence="18" type="ORF">LX66_2844</name>
</gene>
<reference evidence="18 19" key="1">
    <citation type="journal article" date="2013" name="Stand. Genomic Sci.">
        <title>Genomic Encyclopedia of Type Strains, Phase I: The one thousand microbial genomes (KMG-I) project.</title>
        <authorList>
            <person name="Kyrpides N.C."/>
            <person name="Woyke T."/>
            <person name="Eisen J.A."/>
            <person name="Garrity G."/>
            <person name="Lilburn T.G."/>
            <person name="Beck B.J."/>
            <person name="Whitman W.B."/>
            <person name="Hugenholtz P."/>
            <person name="Klenk H.P."/>
        </authorList>
    </citation>
    <scope>NUCLEOTIDE SEQUENCE [LARGE SCALE GENOMIC DNA]</scope>
    <source>
        <strain evidence="18 19">DSM 13484</strain>
    </source>
</reference>
<dbReference type="InterPro" id="IPR036097">
    <property type="entry name" value="HisK_dim/P_sf"/>
</dbReference>
<dbReference type="SMART" id="SM00387">
    <property type="entry name" value="HATPase_c"/>
    <property type="match status" value="1"/>
</dbReference>
<evidence type="ECO:0000259" key="16">
    <source>
        <dbReference type="PROSITE" id="PS50109"/>
    </source>
</evidence>
<evidence type="ECO:0000256" key="10">
    <source>
        <dbReference type="ARBA" id="ARBA00022777"/>
    </source>
</evidence>
<dbReference type="GO" id="GO:0005886">
    <property type="term" value="C:plasma membrane"/>
    <property type="evidence" value="ECO:0007669"/>
    <property type="project" value="UniProtKB-SubCell"/>
</dbReference>
<feature type="transmembrane region" description="Helical" evidence="15">
    <location>
        <begin position="188"/>
        <end position="212"/>
    </location>
</feature>
<dbReference type="PROSITE" id="PS50109">
    <property type="entry name" value="HIS_KIN"/>
    <property type="match status" value="1"/>
</dbReference>
<dbReference type="PANTHER" id="PTHR45528">
    <property type="entry name" value="SENSOR HISTIDINE KINASE CPXA"/>
    <property type="match status" value="1"/>
</dbReference>
<dbReference type="PRINTS" id="PR00344">
    <property type="entry name" value="BCTRLSENSOR"/>
</dbReference>
<dbReference type="AlphaFoldDB" id="A0A562T661"/>
<dbReference type="EMBL" id="VLLG01000003">
    <property type="protein sequence ID" value="TWI88758.1"/>
    <property type="molecule type" value="Genomic_DNA"/>
</dbReference>
<dbReference type="InterPro" id="IPR036890">
    <property type="entry name" value="HATPase_C_sf"/>
</dbReference>
<evidence type="ECO:0000256" key="5">
    <source>
        <dbReference type="ARBA" id="ARBA00022475"/>
    </source>
</evidence>
<evidence type="ECO:0000259" key="17">
    <source>
        <dbReference type="PROSITE" id="PS50885"/>
    </source>
</evidence>
<organism evidence="18 19">
    <name type="scientific">Chitinophaga japonensis</name>
    <name type="common">Flexibacter japonensis</name>
    <dbReference type="NCBI Taxonomy" id="104662"/>
    <lineage>
        <taxon>Bacteria</taxon>
        <taxon>Pseudomonadati</taxon>
        <taxon>Bacteroidota</taxon>
        <taxon>Chitinophagia</taxon>
        <taxon>Chitinophagales</taxon>
        <taxon>Chitinophagaceae</taxon>
        <taxon>Chitinophaga</taxon>
    </lineage>
</organism>
<dbReference type="Pfam" id="PF02518">
    <property type="entry name" value="HATPase_c"/>
    <property type="match status" value="1"/>
</dbReference>
<evidence type="ECO:0000256" key="2">
    <source>
        <dbReference type="ARBA" id="ARBA00004314"/>
    </source>
</evidence>
<dbReference type="SMART" id="SM00304">
    <property type="entry name" value="HAMP"/>
    <property type="match status" value="1"/>
</dbReference>
<evidence type="ECO:0000256" key="12">
    <source>
        <dbReference type="ARBA" id="ARBA00022989"/>
    </source>
</evidence>
<keyword evidence="6" id="KW-0597">Phosphoprotein</keyword>
<dbReference type="RefSeq" id="WP_145714553.1">
    <property type="nucleotide sequence ID" value="NZ_BAAAFY010000001.1"/>
</dbReference>
<dbReference type="InterPro" id="IPR004358">
    <property type="entry name" value="Sig_transdc_His_kin-like_C"/>
</dbReference>
<evidence type="ECO:0000256" key="6">
    <source>
        <dbReference type="ARBA" id="ARBA00022553"/>
    </source>
</evidence>
<dbReference type="InterPro" id="IPR003661">
    <property type="entry name" value="HisK_dim/P_dom"/>
</dbReference>
<dbReference type="SUPFAM" id="SSF47384">
    <property type="entry name" value="Homodimeric domain of signal transducing histidine kinase"/>
    <property type="match status" value="1"/>
</dbReference>
<evidence type="ECO:0000256" key="11">
    <source>
        <dbReference type="ARBA" id="ARBA00022840"/>
    </source>
</evidence>
<evidence type="ECO:0000256" key="9">
    <source>
        <dbReference type="ARBA" id="ARBA00022741"/>
    </source>
</evidence>
<dbReference type="Gene3D" id="1.10.287.130">
    <property type="match status" value="1"/>
</dbReference>
<name>A0A562T661_CHIJA</name>
<dbReference type="CDD" id="cd00082">
    <property type="entry name" value="HisKA"/>
    <property type="match status" value="1"/>
</dbReference>